<accession>A0AAP3AJ34</accession>
<keyword evidence="3" id="KW-0547">Nucleotide-binding</keyword>
<protein>
    <submittedName>
        <fullName evidence="3">Helicase-related protein</fullName>
    </submittedName>
</protein>
<evidence type="ECO:0000313" key="4">
    <source>
        <dbReference type="Proteomes" id="UP001205867"/>
    </source>
</evidence>
<keyword evidence="3" id="KW-0378">Hydrolase</keyword>
<dbReference type="Pfam" id="PF00271">
    <property type="entry name" value="Helicase_C"/>
    <property type="match status" value="1"/>
</dbReference>
<dbReference type="PANTHER" id="PTHR41313:SF1">
    <property type="entry name" value="DNA METHYLASE ADENINE-SPECIFIC DOMAIN-CONTAINING PROTEIN"/>
    <property type="match status" value="1"/>
</dbReference>
<feature type="region of interest" description="Disordered" evidence="1">
    <location>
        <begin position="515"/>
        <end position="555"/>
    </location>
</feature>
<dbReference type="SMART" id="SM00487">
    <property type="entry name" value="DEXDc"/>
    <property type="match status" value="1"/>
</dbReference>
<proteinExistence type="predicted"/>
<keyword evidence="3" id="KW-0067">ATP-binding</keyword>
<dbReference type="InterPro" id="IPR014001">
    <property type="entry name" value="Helicase_ATP-bd"/>
</dbReference>
<feature type="region of interest" description="Disordered" evidence="1">
    <location>
        <begin position="2206"/>
        <end position="2253"/>
    </location>
</feature>
<name>A0AAP3AJ34_MICLU</name>
<evidence type="ECO:0000313" key="3">
    <source>
        <dbReference type="EMBL" id="MCV7629015.1"/>
    </source>
</evidence>
<dbReference type="Gene3D" id="3.40.50.300">
    <property type="entry name" value="P-loop containing nucleotide triphosphate hydrolases"/>
    <property type="match status" value="2"/>
</dbReference>
<evidence type="ECO:0000256" key="1">
    <source>
        <dbReference type="SAM" id="MobiDB-lite"/>
    </source>
</evidence>
<dbReference type="PANTHER" id="PTHR41313">
    <property type="entry name" value="ADENINE-SPECIFIC METHYLTRANSFERASE"/>
    <property type="match status" value="1"/>
</dbReference>
<dbReference type="SMART" id="SM00490">
    <property type="entry name" value="HELICc"/>
    <property type="match status" value="1"/>
</dbReference>
<dbReference type="GO" id="GO:0004386">
    <property type="term" value="F:helicase activity"/>
    <property type="evidence" value="ECO:0007669"/>
    <property type="project" value="UniProtKB-KW"/>
</dbReference>
<dbReference type="SUPFAM" id="SSF52540">
    <property type="entry name" value="P-loop containing nucleoside triphosphate hydrolases"/>
    <property type="match status" value="2"/>
</dbReference>
<comment type="caution">
    <text evidence="3">The sequence shown here is derived from an EMBL/GenBank/DDBJ whole genome shotgun (WGS) entry which is preliminary data.</text>
</comment>
<dbReference type="InterPro" id="IPR027417">
    <property type="entry name" value="P-loop_NTPase"/>
</dbReference>
<feature type="compositionally biased region" description="Basic and acidic residues" evidence="1">
    <location>
        <begin position="2213"/>
        <end position="2236"/>
    </location>
</feature>
<dbReference type="CDD" id="cd02440">
    <property type="entry name" value="AdoMet_MTases"/>
    <property type="match status" value="1"/>
</dbReference>
<dbReference type="PROSITE" id="PS51194">
    <property type="entry name" value="HELICASE_CTER"/>
    <property type="match status" value="1"/>
</dbReference>
<dbReference type="InterPro" id="IPR052933">
    <property type="entry name" value="DNA_Protect_Modify"/>
</dbReference>
<sequence>MTQRVVAGQLPYEPDRLTGQDEAGTATVAADADSGPEVAVVAGQPWTGGTRRPARVQERFAANLAALEVLTTLDQERRPATEAEQEALAGWSAWGALPFVFDEADTRISEADRARVRELLGPEGWSQARATTLNAHYTDPAVATAMWDVLDTAGFEDGAVLEPGCGSGEFLGLAPEGARMVGVEVDQTTARIAAHLHPDQQIQAAGFEKTMLPEDSFHAVVGNVPFGQFSLTDPTHNAMRHSIHDHFIIKSLRLTAPGGYVAVMTSTYTMDSQRATVRREMARYGDLVGAVRLPNGAMQASAGTDVKTDVLVFRRRKPGEKIDQDRVNAWVEPAKITVTDRDGGEHEVPYSAWFTAHPEAVIGEPAYASSAFGATYQVAAGEGVDVAEQVRARLSEQVLDARMISGLGYDPAPAVAVDTEAGLRFAPEPEAQIGHIRFNADEGRFEQYRAGMVWAEVRVAKKLSREARAILALRDKATEVMTAQRQGAPEAERERVRGELRSMWESYTAEYEALGRGEDKYGPPSKADREKKRGELEAEWRDSLPQDGDVAPADVPVPEELAAEWDERARRPEFKKREQPHIAWLAGDPKLGLLRSMEVFDEASQTATAGALLTRDVVTHRTRPERAESVEDAIAISMDETRTVDVDRVAELLDVDPETARGRLSGEVFEEPGTGVLVPKTTYLSGNVRAKLAAAREAMAEDGRFAENVGALEAVVPDEIALQDVAVNVGVRWVPEETYRQFVSETLKAQCQVRLNPGTDAWEVEVPRGGLDPSVRYAWGIKERTPAQLMVAAMNMKTVTVTKDVGDGERVKDETATAAARAKVEEIRAEFGRWMMADPDRVMQLQARYNDVFNSTVAPDYSAAGERLSLPGLSEAMTPYTYQRAAVARAVSEPTVLLDHVVGAGKTGSMIMSAMELKRTGIVSKPCMVVPNHLVDQIATEAVQWYPGANVIAVPTGLSKGERQDWIGQVAAGEWDLVVMPQTTFERVQIDPAKQAQWLKDAQDELDSATAGEDQDAGWVKRSEKAKKTLERQHARIAANTDPGVTFEESGIDYLLVDEAHHYKNLARSSDLAELACAGSGRAMDLDFKLRALREVKTEAAERAGIAGPGYLPAVATFATGTPVANNMAEMWVMQHYLRPDLLEAAHADTVTAWGQAFTKVKPQLRPTVTGDGFQQVVKVSEYVNVPELLSINSTFTDVVLRDQLETTLPKVATGDRILMAREPSDQVAAYVESLKTRIEEVKGSPPVKGGDNMLVIVGDGRKVALDPRLVGLPADPDGGRVAAVAEQIMTVHEQTKDTVYRGADGEPSPVTGGLQIVFCDQSTPKGDGEWNVYEGLREELAARGMDPEKVAFIHDAKTDEARKELFEKCRDGRINVIIGSTQKMGTGTNIQARATALHHMDVPWRPADLEQREGRIIRQGNQNEEVRIYSWATQSTFDVYSWDMIARKAGFIAQVKNGQVSGRAMEDVVAGLDISGATAAAVLANDPRVLEMAQLQMDVEQLTRAQSGWAQQRATQRVELNTMTQRQQFLVDRQDALIGIAAGVRPTDGDAFAFTTTDGRTTTSREEAGQVIVDALRQEAARSDRPDFMEATEPEPVGTLGGVELGTVRQGTRVFVVPMGAPSVRRDWQAGHVLGGEVSPAGAIRSVENFVAGLPEQLVTDKAEADRLAAAIPDMRAGLEGAFPQAAELADKQRELAALQAEMEDEDQSLSMPKEVEYTPEQLEERGLIGHANTPCEGDVWEYNKGFYAVGYTTDSVRLNQRELWAWPVGEEPTEAVPAYRLRAQGKLVVRREAGLSPLERECMSADLDRHKIVSRPQDAFGYDGEVLREVWVEADPEQRGPGMRPKVKEARQGRLDGNGNMIVSGTGEFIPNEDFVAHGSPVILLDATSPEKEAARRAAEAEDALKRWPREFLPGEVLLEDVPGFGYEGDIVRLLPVTHGSGQTIAVSPDTGQARDRGAWKEAPDRGLWKTAAPVQLSEQERTRLWGAATTAVQVGQVRPGDTVMAADIDRNSTVKEAVTVLSVGYGGTKNVTYVGQDGEKRECTRKDTTVVNVHGRTRAALTVQELARLATPAGQPVKACPAKDIAMSADWQGRTLVVDTVADYRMRDRSRDGVKIGQVIGQEQTVVTDYGQRVDVGVLTLRGDDGATFQVSTRDAGHVWEIDGPLDAMATFGGRSLEGAVADTGAVPTTVGVTGEAVSPVKQVPNVDSDQERKTPVETVHRETARTPGERTIDLIPVAPSRPEFDGPGR</sequence>
<dbReference type="Gene3D" id="3.40.50.150">
    <property type="entry name" value="Vaccinia Virus protein VP39"/>
    <property type="match status" value="1"/>
</dbReference>
<evidence type="ECO:0000259" key="2">
    <source>
        <dbReference type="PROSITE" id="PS51194"/>
    </source>
</evidence>
<dbReference type="InterPro" id="IPR001650">
    <property type="entry name" value="Helicase_C-like"/>
</dbReference>
<feature type="domain" description="Helicase C-terminal" evidence="2">
    <location>
        <begin position="1284"/>
        <end position="1470"/>
    </location>
</feature>
<dbReference type="EMBL" id="JALXKZ020000012">
    <property type="protein sequence ID" value="MCV7629015.1"/>
    <property type="molecule type" value="Genomic_DNA"/>
</dbReference>
<keyword evidence="3" id="KW-0347">Helicase</keyword>
<gene>
    <name evidence="3" type="ORF">M3A82_006630</name>
</gene>
<feature type="compositionally biased region" description="Basic and acidic residues" evidence="1">
    <location>
        <begin position="515"/>
        <end position="544"/>
    </location>
</feature>
<organism evidence="3 4">
    <name type="scientific">Micrococcus luteus</name>
    <name type="common">Micrococcus lysodeikticus</name>
    <dbReference type="NCBI Taxonomy" id="1270"/>
    <lineage>
        <taxon>Bacteria</taxon>
        <taxon>Bacillati</taxon>
        <taxon>Actinomycetota</taxon>
        <taxon>Actinomycetes</taxon>
        <taxon>Micrococcales</taxon>
        <taxon>Micrococcaceae</taxon>
        <taxon>Micrococcus</taxon>
    </lineage>
</organism>
<dbReference type="PRINTS" id="PR00507">
    <property type="entry name" value="N12N6MTFRASE"/>
</dbReference>
<dbReference type="InterPro" id="IPR029063">
    <property type="entry name" value="SAM-dependent_MTases_sf"/>
</dbReference>
<dbReference type="Proteomes" id="UP001205867">
    <property type="component" value="Unassembled WGS sequence"/>
</dbReference>
<dbReference type="SUPFAM" id="SSF53335">
    <property type="entry name" value="S-adenosyl-L-methionine-dependent methyltransferases"/>
    <property type="match status" value="1"/>
</dbReference>
<reference evidence="3" key="1">
    <citation type="submission" date="2023-06" db="EMBL/GenBank/DDBJ databases">
        <title>lsaBGC provides a comprehensive framework for evolutionary analysis of biosynthetic gene clusters within focal taxa.</title>
        <authorList>
            <person name="Salamzade R."/>
            <person name="Sandstrom S."/>
            <person name="Kalan L.R."/>
        </authorList>
    </citation>
    <scope>NUCLEOTIDE SEQUENCE</scope>
    <source>
        <strain evidence="3">P3-SID899</strain>
    </source>
</reference>